<reference evidence="15" key="1">
    <citation type="submission" date="2017-01" db="EMBL/GenBank/DDBJ databases">
        <title>Comparative genomics of anhydrobiosis in the tardigrade Hypsibius dujardini.</title>
        <authorList>
            <person name="Yoshida Y."/>
            <person name="Koutsovoulos G."/>
            <person name="Laetsch D."/>
            <person name="Stevens L."/>
            <person name="Kumar S."/>
            <person name="Horikawa D."/>
            <person name="Ishino K."/>
            <person name="Komine S."/>
            <person name="Tomita M."/>
            <person name="Blaxter M."/>
            <person name="Arakawa K."/>
        </authorList>
    </citation>
    <scope>NUCLEOTIDE SEQUENCE [LARGE SCALE GENOMIC DNA]</scope>
    <source>
        <strain evidence="15">Z151</strain>
    </source>
</reference>
<dbReference type="OrthoDB" id="6127067at2759"/>
<name>A0A1W0WQ91_HYPEX</name>
<dbReference type="Gene3D" id="1.10.510.10">
    <property type="entry name" value="Transferase(Phosphotransferase) domain 1"/>
    <property type="match status" value="1"/>
</dbReference>
<protein>
    <recommendedName>
        <fullName evidence="3">guanylate cyclase</fullName>
        <ecNumber evidence="3">4.6.1.2</ecNumber>
    </recommendedName>
</protein>
<dbReference type="GO" id="GO:0004672">
    <property type="term" value="F:protein kinase activity"/>
    <property type="evidence" value="ECO:0007669"/>
    <property type="project" value="InterPro"/>
</dbReference>
<evidence type="ECO:0000256" key="11">
    <source>
        <dbReference type="SAM" id="Phobius"/>
    </source>
</evidence>
<dbReference type="InterPro" id="IPR050401">
    <property type="entry name" value="Cyclic_nucleotide_synthase"/>
</dbReference>
<keyword evidence="6 11" id="KW-1133">Transmembrane helix</keyword>
<organism evidence="14 15">
    <name type="scientific">Hypsibius exemplaris</name>
    <name type="common">Freshwater tardigrade</name>
    <dbReference type="NCBI Taxonomy" id="2072580"/>
    <lineage>
        <taxon>Eukaryota</taxon>
        <taxon>Metazoa</taxon>
        <taxon>Ecdysozoa</taxon>
        <taxon>Tardigrada</taxon>
        <taxon>Eutardigrada</taxon>
        <taxon>Parachela</taxon>
        <taxon>Hypsibioidea</taxon>
        <taxon>Hypsibiidae</taxon>
        <taxon>Hypsibius</taxon>
    </lineage>
</organism>
<dbReference type="SUPFAM" id="SSF53822">
    <property type="entry name" value="Periplasmic binding protein-like I"/>
    <property type="match status" value="1"/>
</dbReference>
<dbReference type="PROSITE" id="PS50011">
    <property type="entry name" value="PROTEIN_KINASE_DOM"/>
    <property type="match status" value="1"/>
</dbReference>
<dbReference type="SUPFAM" id="SSF55073">
    <property type="entry name" value="Nucleotide cyclase"/>
    <property type="match status" value="1"/>
</dbReference>
<dbReference type="Proteomes" id="UP000192578">
    <property type="component" value="Unassembled WGS sequence"/>
</dbReference>
<dbReference type="GO" id="GO:0005886">
    <property type="term" value="C:plasma membrane"/>
    <property type="evidence" value="ECO:0007669"/>
    <property type="project" value="TreeGrafter"/>
</dbReference>
<keyword evidence="15" id="KW-1185">Reference proteome</keyword>
<dbReference type="GO" id="GO:0001653">
    <property type="term" value="F:peptide receptor activity"/>
    <property type="evidence" value="ECO:0007669"/>
    <property type="project" value="TreeGrafter"/>
</dbReference>
<dbReference type="CDD" id="cd07302">
    <property type="entry name" value="CHD"/>
    <property type="match status" value="1"/>
</dbReference>
<dbReference type="InterPro" id="IPR001828">
    <property type="entry name" value="ANF_lig-bd_rcpt"/>
</dbReference>
<dbReference type="GO" id="GO:0005524">
    <property type="term" value="F:ATP binding"/>
    <property type="evidence" value="ECO:0007669"/>
    <property type="project" value="InterPro"/>
</dbReference>
<feature type="transmembrane region" description="Helical" evidence="11">
    <location>
        <begin position="461"/>
        <end position="481"/>
    </location>
</feature>
<keyword evidence="9" id="KW-0456">Lyase</keyword>
<proteinExistence type="predicted"/>
<keyword evidence="7 11" id="KW-0472">Membrane</keyword>
<sequence>MTIAGNITLISITATDNGRRGFWSTNLIFDVVTSMLFNNLTHIPLRFRRDGDYSALKDKPEFSPGRNPLTSPSPKDCETGSIADFFFKFYYDHQELFTGHLKQQFTIVTINDCDDSTLEVANFMRDTKALLALSVPISDLSDIDRYPTALNFLSMPDAYFVHTVALLAQRFRWSGINVLCNIEGGFERKLCQHFDEFLQTSVARNMEIHKTLIALKYEDEVYANFTAVYPQLTSQRVIMVLLGPSLLRTFMIGAHSRNMTNGDYIFLAFGILGIPSQNAIFWRMNQTNDKEAFLAFRSLLIIADSEGDHNGPQEINWKVHTEIKRRYNISQEIEEEDAEIPVKQYEIFSIIASTLERTRHYLDRMTVSDFVKECCNQSFNLTTRQVYVDQLGVLRSLIVAKRLGPSGLFESVITCNLVTGNVDLLETFNWFGLTTLPGEIDYCGLNGEKCLATREPELINIRIPIICIILVLLTALGIFFVRRMTLQNRLAHLVLRDIRLEEPETYRMGSQPRVTKLLDQLGTAGFYGETPVYVREFSTNTSLQRIVRNLALVDGLVAISRAHHPFIADFYGIHFTRATSSLVFERPLKGPLYSVIRGNEMIFDFDVRMQIMNAMILALHFIHTSDLSYHGAFSDEVCLINNRYVLRVTHAGFLRLFNLFHDEGSFRSCCRTSANKAAVIEQYRGDDIRNLGVVLADMFNIDPYVKKDLQFESTNTIHRKIHEMVARCLESESHARPTATDLKRWLTTVRVPKKNFVELLLDRLEKHSATLEETVQSRTEALLDETRKVDDLLREILPSAIITKLRNHEPIIAEIFDSVTIMFSDIPAFGLIVAQSEPLEVIDFLNHLHTAFDRVVAQFDAYKVETINDSYVVASGLPVRNGNRHAMAICQLAQQLLRAGAADYCKTQLI</sequence>
<evidence type="ECO:0000259" key="12">
    <source>
        <dbReference type="PROSITE" id="PS50011"/>
    </source>
</evidence>
<dbReference type="PANTHER" id="PTHR11920:SF501">
    <property type="entry name" value="GUANYLATE CYCLASE 32E"/>
    <property type="match status" value="1"/>
</dbReference>
<keyword evidence="4 11" id="KW-0812">Transmembrane</keyword>
<gene>
    <name evidence="14" type="ORF">BV898_08608</name>
</gene>
<evidence type="ECO:0000313" key="15">
    <source>
        <dbReference type="Proteomes" id="UP000192578"/>
    </source>
</evidence>
<dbReference type="SUPFAM" id="SSF56112">
    <property type="entry name" value="Protein kinase-like (PK-like)"/>
    <property type="match status" value="1"/>
</dbReference>
<evidence type="ECO:0000259" key="13">
    <source>
        <dbReference type="PROSITE" id="PS50125"/>
    </source>
</evidence>
<dbReference type="InterPro" id="IPR000719">
    <property type="entry name" value="Prot_kinase_dom"/>
</dbReference>
<keyword evidence="14" id="KW-0675">Receptor</keyword>
<feature type="domain" description="Protein kinase" evidence="12">
    <location>
        <begin position="500"/>
        <end position="746"/>
    </location>
</feature>
<dbReference type="Pfam" id="PF00211">
    <property type="entry name" value="Guanylate_cyc"/>
    <property type="match status" value="1"/>
</dbReference>
<evidence type="ECO:0000256" key="3">
    <source>
        <dbReference type="ARBA" id="ARBA00012202"/>
    </source>
</evidence>
<evidence type="ECO:0000256" key="1">
    <source>
        <dbReference type="ARBA" id="ARBA00001436"/>
    </source>
</evidence>
<dbReference type="Gene3D" id="3.40.50.2300">
    <property type="match status" value="1"/>
</dbReference>
<keyword evidence="5" id="KW-0547">Nucleotide-binding</keyword>
<dbReference type="SMART" id="SM00044">
    <property type="entry name" value="CYCc"/>
    <property type="match status" value="1"/>
</dbReference>
<evidence type="ECO:0000256" key="10">
    <source>
        <dbReference type="ARBA" id="ARBA00023293"/>
    </source>
</evidence>
<dbReference type="GO" id="GO:0035556">
    <property type="term" value="P:intracellular signal transduction"/>
    <property type="evidence" value="ECO:0007669"/>
    <property type="project" value="InterPro"/>
</dbReference>
<comment type="subcellular location">
    <subcellularLocation>
        <location evidence="2">Membrane</location>
        <topology evidence="2">Single-pass membrane protein</topology>
    </subcellularLocation>
</comment>
<dbReference type="AlphaFoldDB" id="A0A1W0WQ91"/>
<accession>A0A1W0WQ91</accession>
<evidence type="ECO:0000256" key="8">
    <source>
        <dbReference type="ARBA" id="ARBA00023180"/>
    </source>
</evidence>
<dbReference type="PROSITE" id="PS50125">
    <property type="entry name" value="GUANYLATE_CYCLASE_2"/>
    <property type="match status" value="1"/>
</dbReference>
<evidence type="ECO:0000256" key="4">
    <source>
        <dbReference type="ARBA" id="ARBA00022692"/>
    </source>
</evidence>
<dbReference type="GO" id="GO:0004383">
    <property type="term" value="F:guanylate cyclase activity"/>
    <property type="evidence" value="ECO:0007669"/>
    <property type="project" value="UniProtKB-EC"/>
</dbReference>
<evidence type="ECO:0000256" key="6">
    <source>
        <dbReference type="ARBA" id="ARBA00022989"/>
    </source>
</evidence>
<evidence type="ECO:0000313" key="14">
    <source>
        <dbReference type="EMBL" id="OQV17359.1"/>
    </source>
</evidence>
<comment type="caution">
    <text evidence="14">The sequence shown here is derived from an EMBL/GenBank/DDBJ whole genome shotgun (WGS) entry which is preliminary data.</text>
</comment>
<evidence type="ECO:0000256" key="7">
    <source>
        <dbReference type="ARBA" id="ARBA00023136"/>
    </source>
</evidence>
<dbReference type="InterPro" id="IPR001054">
    <property type="entry name" value="A/G_cyclase"/>
</dbReference>
<evidence type="ECO:0000256" key="9">
    <source>
        <dbReference type="ARBA" id="ARBA00023239"/>
    </source>
</evidence>
<keyword evidence="8" id="KW-0325">Glycoprotein</keyword>
<dbReference type="InterPro" id="IPR028082">
    <property type="entry name" value="Peripla_BP_I"/>
</dbReference>
<dbReference type="EC" id="4.6.1.2" evidence="3"/>
<dbReference type="Pfam" id="PF01094">
    <property type="entry name" value="ANF_receptor"/>
    <property type="match status" value="1"/>
</dbReference>
<dbReference type="PANTHER" id="PTHR11920">
    <property type="entry name" value="GUANYLYL CYCLASE"/>
    <property type="match status" value="1"/>
</dbReference>
<dbReference type="EMBL" id="MTYJ01000062">
    <property type="protein sequence ID" value="OQV17359.1"/>
    <property type="molecule type" value="Genomic_DNA"/>
</dbReference>
<keyword evidence="10" id="KW-0141">cGMP biosynthesis</keyword>
<evidence type="ECO:0000256" key="2">
    <source>
        <dbReference type="ARBA" id="ARBA00004167"/>
    </source>
</evidence>
<dbReference type="GO" id="GO:0007168">
    <property type="term" value="P:receptor guanylyl cyclase signaling pathway"/>
    <property type="evidence" value="ECO:0007669"/>
    <property type="project" value="TreeGrafter"/>
</dbReference>
<dbReference type="Gene3D" id="6.10.250.780">
    <property type="match status" value="1"/>
</dbReference>
<dbReference type="Gene3D" id="3.30.70.1230">
    <property type="entry name" value="Nucleotide cyclase"/>
    <property type="match status" value="1"/>
</dbReference>
<dbReference type="InterPro" id="IPR029787">
    <property type="entry name" value="Nucleotide_cyclase"/>
</dbReference>
<dbReference type="GO" id="GO:0004016">
    <property type="term" value="F:adenylate cyclase activity"/>
    <property type="evidence" value="ECO:0007669"/>
    <property type="project" value="TreeGrafter"/>
</dbReference>
<dbReference type="InterPro" id="IPR011009">
    <property type="entry name" value="Kinase-like_dom_sf"/>
</dbReference>
<comment type="catalytic activity">
    <reaction evidence="1">
        <text>GTP = 3',5'-cyclic GMP + diphosphate</text>
        <dbReference type="Rhea" id="RHEA:13665"/>
        <dbReference type="ChEBI" id="CHEBI:33019"/>
        <dbReference type="ChEBI" id="CHEBI:37565"/>
        <dbReference type="ChEBI" id="CHEBI:57746"/>
        <dbReference type="EC" id="4.6.1.2"/>
    </reaction>
</comment>
<evidence type="ECO:0000256" key="5">
    <source>
        <dbReference type="ARBA" id="ARBA00022741"/>
    </source>
</evidence>
<feature type="domain" description="Guanylate cyclase" evidence="13">
    <location>
        <begin position="820"/>
        <end position="897"/>
    </location>
</feature>